<sequence length="520" mass="63086">MTIGNIYNFKNTIRHFIEIDNIRVPFNIDEINIDYLSYTEPINFRVRKEDTKHRILRIPNVLNFLCAYERFKNYENFSDTSNMDIHKRLVPNIHTGDFATGVYDSQLEDDFQQLCIYDNLIKLDIKSYYGRIYAHHIEFEVLGDEKYLTNLNHGNTNGLIMGNYISLYFAEKYSKKISDKIQVAIDASNIDCKFSYFSDDFYFFCNKEDNNKIIHIFDMILEEYQLERKDGKIEKWTYLDYNNHHLIEKYWKKIISNSRFRYNDEKNDNKLYFINQLIYRMTNLKDDKQRRTFLINFFKSTYFQEINIEKYILEPHNSHQICYIFKFCPEIILYTIDKFKYLTYFKEDIFKQYLRKRFEKALFDHYNEEQLYYYYAVKILEFDNILKETEDIVVTSNNQVLISYYLKDSIFSASNIELLKSKKAEQYWFQNYHLILFTDLNENLESSIKEYLIPEGVRLNPKNKKGIEVKKETYIEFYKKNLELEVAIIKDITSTSRSIKEYIDLKIEERTEVFGQDIED</sequence>
<dbReference type="AlphaFoldDB" id="A0A7D6ZJU7"/>
<proteinExistence type="predicted"/>
<dbReference type="Proteomes" id="UP000512286">
    <property type="component" value="Chromosome"/>
</dbReference>
<gene>
    <name evidence="1" type="ORF">HZF06_02040</name>
</gene>
<name>A0A7D6ZJU7_9CLOT</name>
<organism evidence="1 2">
    <name type="scientific">Clostridium intestinale</name>
    <dbReference type="NCBI Taxonomy" id="36845"/>
    <lineage>
        <taxon>Bacteria</taxon>
        <taxon>Bacillati</taxon>
        <taxon>Bacillota</taxon>
        <taxon>Clostridia</taxon>
        <taxon>Eubacteriales</taxon>
        <taxon>Clostridiaceae</taxon>
        <taxon>Clostridium</taxon>
    </lineage>
</organism>
<accession>A0A7D6ZJU7</accession>
<evidence type="ECO:0000313" key="2">
    <source>
        <dbReference type="Proteomes" id="UP000512286"/>
    </source>
</evidence>
<evidence type="ECO:0000313" key="1">
    <source>
        <dbReference type="EMBL" id="QLY82261.1"/>
    </source>
</evidence>
<protein>
    <submittedName>
        <fullName evidence="1">Uncharacterized protein</fullName>
    </submittedName>
</protein>
<dbReference type="EMBL" id="CP059378">
    <property type="protein sequence ID" value="QLY82261.1"/>
    <property type="molecule type" value="Genomic_DNA"/>
</dbReference>
<reference evidence="1 2" key="1">
    <citation type="submission" date="2020-07" db="EMBL/GenBank/DDBJ databases">
        <title>Electron transfer.</title>
        <authorList>
            <person name="Huang L."/>
            <person name="Liu X."/>
            <person name="Zhou S."/>
        </authorList>
    </citation>
    <scope>NUCLEOTIDE SEQUENCE [LARGE SCALE GENOMIC DNA]</scope>
    <source>
        <strain evidence="1 2">Lx1</strain>
    </source>
</reference>
<dbReference type="KEGG" id="cint:HZF06_02040"/>